<organism evidence="2 3">
    <name type="scientific">Caballeronia novacaledonica</name>
    <dbReference type="NCBI Taxonomy" id="1544861"/>
    <lineage>
        <taxon>Bacteria</taxon>
        <taxon>Pseudomonadati</taxon>
        <taxon>Pseudomonadota</taxon>
        <taxon>Betaproteobacteria</taxon>
        <taxon>Burkholderiales</taxon>
        <taxon>Burkholderiaceae</taxon>
        <taxon>Caballeronia</taxon>
    </lineage>
</organism>
<evidence type="ECO:0000313" key="2">
    <source>
        <dbReference type="EMBL" id="GJH28143.1"/>
    </source>
</evidence>
<dbReference type="EMBL" id="BPUS01000014">
    <property type="protein sequence ID" value="GJH28143.1"/>
    <property type="molecule type" value="Genomic_DNA"/>
</dbReference>
<name>A0AA37IGC4_9BURK</name>
<accession>A0AA37IGC4</accession>
<evidence type="ECO:0000313" key="3">
    <source>
        <dbReference type="Proteomes" id="UP001055111"/>
    </source>
</evidence>
<gene>
    <name evidence="2" type="ORF">CBA19CS42_26525</name>
</gene>
<protein>
    <submittedName>
        <fullName evidence="2">Uncharacterized protein</fullName>
    </submittedName>
</protein>
<feature type="region of interest" description="Disordered" evidence="1">
    <location>
        <begin position="100"/>
        <end position="130"/>
    </location>
</feature>
<reference evidence="2" key="1">
    <citation type="submission" date="2022-09" db="EMBL/GenBank/DDBJ databases">
        <title>Isolation and characterization of 3-chlorobenzoate degrading bacteria from soils in Shizuoka.</title>
        <authorList>
            <person name="Ifat A."/>
            <person name="Ogawa N."/>
            <person name="Kimbara K."/>
            <person name="Moriuchi R."/>
            <person name="Dohra H."/>
            <person name="Shintani M."/>
        </authorList>
    </citation>
    <scope>NUCLEOTIDE SEQUENCE</scope>
    <source>
        <strain evidence="2">19CS4-2</strain>
    </source>
</reference>
<proteinExistence type="predicted"/>
<evidence type="ECO:0000256" key="1">
    <source>
        <dbReference type="SAM" id="MobiDB-lite"/>
    </source>
</evidence>
<dbReference type="AlphaFoldDB" id="A0AA37IGC4"/>
<dbReference type="Proteomes" id="UP001055111">
    <property type="component" value="Unassembled WGS sequence"/>
</dbReference>
<sequence>MPNNQTSAAPVSRRDYEQFVRALQALDTTIRRSPIDRERARELTENLEHTLLAHVDPAALLPLWVANADFVGETMHATTASIACAALRRLRPFAARFAASTDEKWKAKKREQAAGLARDLRERAERGHAT</sequence>
<comment type="caution">
    <text evidence="2">The sequence shown here is derived from an EMBL/GenBank/DDBJ whole genome shotgun (WGS) entry which is preliminary data.</text>
</comment>
<feature type="compositionally biased region" description="Basic and acidic residues" evidence="1">
    <location>
        <begin position="118"/>
        <end position="130"/>
    </location>
</feature>